<feature type="signal peptide" evidence="4">
    <location>
        <begin position="1"/>
        <end position="15"/>
    </location>
</feature>
<accession>M5G0K3</accession>
<dbReference type="Pfam" id="PF03022">
    <property type="entry name" value="MRJP"/>
    <property type="match status" value="1"/>
</dbReference>
<dbReference type="RefSeq" id="XP_040629166.1">
    <property type="nucleotide sequence ID" value="XM_040770112.1"/>
</dbReference>
<dbReference type="Gene3D" id="2.120.10.30">
    <property type="entry name" value="TolB, C-terminal domain"/>
    <property type="match status" value="1"/>
</dbReference>
<dbReference type="InterPro" id="IPR017996">
    <property type="entry name" value="MRJP/yellow-related"/>
</dbReference>
<organism evidence="5 6">
    <name type="scientific">Dacryopinax primogenitus (strain DJM 731)</name>
    <name type="common">Brown rot fungus</name>
    <dbReference type="NCBI Taxonomy" id="1858805"/>
    <lineage>
        <taxon>Eukaryota</taxon>
        <taxon>Fungi</taxon>
        <taxon>Dikarya</taxon>
        <taxon>Basidiomycota</taxon>
        <taxon>Agaricomycotina</taxon>
        <taxon>Dacrymycetes</taxon>
        <taxon>Dacrymycetales</taxon>
        <taxon>Dacrymycetaceae</taxon>
        <taxon>Dacryopinax</taxon>
    </lineage>
</organism>
<keyword evidence="6" id="KW-1185">Reference proteome</keyword>
<dbReference type="OMA" id="HDPRILW"/>
<dbReference type="EMBL" id="JH795862">
    <property type="protein sequence ID" value="EJU02269.1"/>
    <property type="molecule type" value="Genomic_DNA"/>
</dbReference>
<keyword evidence="4" id="KW-0732">Signal</keyword>
<dbReference type="AlphaFoldDB" id="M5G0K3"/>
<dbReference type="HOGENOM" id="CLU_031076_0_2_1"/>
<dbReference type="PANTHER" id="PTHR10009:SF18">
    <property type="entry name" value="PROTEIN YELLOW-LIKE PROTEIN"/>
    <property type="match status" value="1"/>
</dbReference>
<evidence type="ECO:0000256" key="2">
    <source>
        <dbReference type="ARBA" id="ARBA00009127"/>
    </source>
</evidence>
<dbReference type="GO" id="GO:0005576">
    <property type="term" value="C:extracellular region"/>
    <property type="evidence" value="ECO:0007669"/>
    <property type="project" value="UniProtKB-SubCell"/>
</dbReference>
<evidence type="ECO:0000313" key="5">
    <source>
        <dbReference type="EMBL" id="EJU02269.1"/>
    </source>
</evidence>
<proteinExistence type="inferred from homology"/>
<gene>
    <name evidence="5" type="ORF">DACRYDRAFT_115999</name>
</gene>
<feature type="chain" id="PRO_5012519855" evidence="4">
    <location>
        <begin position="16"/>
        <end position="422"/>
    </location>
</feature>
<dbReference type="SUPFAM" id="SSF63829">
    <property type="entry name" value="Calcium-dependent phosphotriesterase"/>
    <property type="match status" value="1"/>
</dbReference>
<reference evidence="5 6" key="1">
    <citation type="journal article" date="2012" name="Science">
        <title>The Paleozoic origin of enzymatic lignin decomposition reconstructed from 31 fungal genomes.</title>
        <authorList>
            <person name="Floudas D."/>
            <person name="Binder M."/>
            <person name="Riley R."/>
            <person name="Barry K."/>
            <person name="Blanchette R.A."/>
            <person name="Henrissat B."/>
            <person name="Martinez A.T."/>
            <person name="Otillar R."/>
            <person name="Spatafora J.W."/>
            <person name="Yadav J.S."/>
            <person name="Aerts A."/>
            <person name="Benoit I."/>
            <person name="Boyd A."/>
            <person name="Carlson A."/>
            <person name="Copeland A."/>
            <person name="Coutinho P.M."/>
            <person name="de Vries R.P."/>
            <person name="Ferreira P."/>
            <person name="Findley K."/>
            <person name="Foster B."/>
            <person name="Gaskell J."/>
            <person name="Glotzer D."/>
            <person name="Gorecki P."/>
            <person name="Heitman J."/>
            <person name="Hesse C."/>
            <person name="Hori C."/>
            <person name="Igarashi K."/>
            <person name="Jurgens J.A."/>
            <person name="Kallen N."/>
            <person name="Kersten P."/>
            <person name="Kohler A."/>
            <person name="Kuees U."/>
            <person name="Kumar T.K.A."/>
            <person name="Kuo A."/>
            <person name="LaButti K."/>
            <person name="Larrondo L.F."/>
            <person name="Lindquist E."/>
            <person name="Ling A."/>
            <person name="Lombard V."/>
            <person name="Lucas S."/>
            <person name="Lundell T."/>
            <person name="Martin R."/>
            <person name="McLaughlin D.J."/>
            <person name="Morgenstern I."/>
            <person name="Morin E."/>
            <person name="Murat C."/>
            <person name="Nagy L.G."/>
            <person name="Nolan M."/>
            <person name="Ohm R.A."/>
            <person name="Patyshakuliyeva A."/>
            <person name="Rokas A."/>
            <person name="Ruiz-Duenas F.J."/>
            <person name="Sabat G."/>
            <person name="Salamov A."/>
            <person name="Samejima M."/>
            <person name="Schmutz J."/>
            <person name="Slot J.C."/>
            <person name="St John F."/>
            <person name="Stenlid J."/>
            <person name="Sun H."/>
            <person name="Sun S."/>
            <person name="Syed K."/>
            <person name="Tsang A."/>
            <person name="Wiebenga A."/>
            <person name="Young D."/>
            <person name="Pisabarro A."/>
            <person name="Eastwood D.C."/>
            <person name="Martin F."/>
            <person name="Cullen D."/>
            <person name="Grigoriev I.V."/>
            <person name="Hibbett D.S."/>
        </authorList>
    </citation>
    <scope>NUCLEOTIDE SEQUENCE [LARGE SCALE GENOMIC DNA]</scope>
    <source>
        <strain evidence="5 6">DJM-731 SS1</strain>
    </source>
</reference>
<evidence type="ECO:0000256" key="4">
    <source>
        <dbReference type="SAM" id="SignalP"/>
    </source>
</evidence>
<comment type="subcellular location">
    <subcellularLocation>
        <location evidence="1">Secreted</location>
    </subcellularLocation>
</comment>
<keyword evidence="3" id="KW-0964">Secreted</keyword>
<evidence type="ECO:0000313" key="6">
    <source>
        <dbReference type="Proteomes" id="UP000030653"/>
    </source>
</evidence>
<dbReference type="PANTHER" id="PTHR10009">
    <property type="entry name" value="PROTEIN YELLOW-RELATED"/>
    <property type="match status" value="1"/>
</dbReference>
<dbReference type="OrthoDB" id="7776143at2759"/>
<protein>
    <submittedName>
        <fullName evidence="5">MRJP-domain-containing protein</fullName>
    </submittedName>
</protein>
<dbReference type="InterPro" id="IPR011042">
    <property type="entry name" value="6-blade_b-propeller_TolB-like"/>
</dbReference>
<comment type="similarity">
    <text evidence="2">Belongs to the major royal jelly protein family.</text>
</comment>
<name>M5G0K3_DACPD</name>
<evidence type="ECO:0000256" key="1">
    <source>
        <dbReference type="ARBA" id="ARBA00004613"/>
    </source>
</evidence>
<dbReference type="Proteomes" id="UP000030653">
    <property type="component" value="Unassembled WGS sequence"/>
</dbReference>
<evidence type="ECO:0000256" key="3">
    <source>
        <dbReference type="ARBA" id="ARBA00022525"/>
    </source>
</evidence>
<sequence>MLSLLLFSLPALAWSDPTNPFGLGPLGYVTNASLGPQLELWHEFYGQWPTGVAVSASGRLFANFPVQNVINFTVGELNTPTTEVPFPSLEMNTPDSLFNSTNPLFGSGYTEKLISVQSVVIDPKDRLWILDTGRPSVNGVSLLASEGGPKLIGVDLTTNQTFQTITFPTWVAYPDTYLNDVRFDLRPSITPSGQGVAYIADSSDEGRNGVIVVDLGTGTSWRHLDRAASVTADPGFLSGYDGVPFTPIHPPTVPFYPGTTLHFTTGVDGIALSADGEWFYFSPLASRRFYRIATELLRVQPGPLNPTAQDAAVAGVQYLGQHASHADGMETSNDGTIYMGAPEHDSVFAYYPSQGRWEPFVHDPKIQWPDSLSVGVDGYLYFTVNQYTRQPGINNGTDSRIKPYGVFRAQLPNAAAKVTELR</sequence>
<dbReference type="GeneID" id="63685174"/>